<evidence type="ECO:0000313" key="2">
    <source>
        <dbReference type="Proteomes" id="UP000747542"/>
    </source>
</evidence>
<proteinExistence type="predicted"/>
<organism evidence="1 2">
    <name type="scientific">Homarus americanus</name>
    <name type="common">American lobster</name>
    <dbReference type="NCBI Taxonomy" id="6706"/>
    <lineage>
        <taxon>Eukaryota</taxon>
        <taxon>Metazoa</taxon>
        <taxon>Ecdysozoa</taxon>
        <taxon>Arthropoda</taxon>
        <taxon>Crustacea</taxon>
        <taxon>Multicrustacea</taxon>
        <taxon>Malacostraca</taxon>
        <taxon>Eumalacostraca</taxon>
        <taxon>Eucarida</taxon>
        <taxon>Decapoda</taxon>
        <taxon>Pleocyemata</taxon>
        <taxon>Astacidea</taxon>
        <taxon>Nephropoidea</taxon>
        <taxon>Nephropidae</taxon>
        <taxon>Homarus</taxon>
    </lineage>
</organism>
<protein>
    <submittedName>
        <fullName evidence="1">Uncharacterized protein</fullName>
    </submittedName>
</protein>
<name>A0A8J5JAD8_HOMAM</name>
<comment type="caution">
    <text evidence="1">The sequence shown here is derived from an EMBL/GenBank/DDBJ whole genome shotgun (WGS) entry which is preliminary data.</text>
</comment>
<accession>A0A8J5JAD8</accession>
<sequence>MPTHPLPEAYGDETPVKTELTAETPGIRSTWEELQLLLSKFSPICICLQGTMLGAYDHPPPRGYLAFYSHNPEQMHHGGTAVLIPDKCVVKANDGSSVTSPHEVAEVYATAFADVS</sequence>
<dbReference type="EMBL" id="JAHLQT010043933">
    <property type="protein sequence ID" value="KAG7154771.1"/>
    <property type="molecule type" value="Genomic_DNA"/>
</dbReference>
<keyword evidence="2" id="KW-1185">Reference proteome</keyword>
<gene>
    <name evidence="1" type="ORF">Hamer_G018499</name>
</gene>
<dbReference type="AlphaFoldDB" id="A0A8J5JAD8"/>
<dbReference type="Proteomes" id="UP000747542">
    <property type="component" value="Unassembled WGS sequence"/>
</dbReference>
<evidence type="ECO:0000313" key="1">
    <source>
        <dbReference type="EMBL" id="KAG7154771.1"/>
    </source>
</evidence>
<reference evidence="1" key="1">
    <citation type="journal article" date="2021" name="Sci. Adv.">
        <title>The American lobster genome reveals insights on longevity, neural, and immune adaptations.</title>
        <authorList>
            <person name="Polinski J.M."/>
            <person name="Zimin A.V."/>
            <person name="Clark K.F."/>
            <person name="Kohn A.B."/>
            <person name="Sadowski N."/>
            <person name="Timp W."/>
            <person name="Ptitsyn A."/>
            <person name="Khanna P."/>
            <person name="Romanova D.Y."/>
            <person name="Williams P."/>
            <person name="Greenwood S.J."/>
            <person name="Moroz L.L."/>
            <person name="Walt D.R."/>
            <person name="Bodnar A.G."/>
        </authorList>
    </citation>
    <scope>NUCLEOTIDE SEQUENCE</scope>
    <source>
        <strain evidence="1">GMGI-L3</strain>
    </source>
</reference>